<keyword evidence="3 5" id="KW-0067">ATP-binding</keyword>
<dbReference type="InterPro" id="IPR027417">
    <property type="entry name" value="P-loop_NTPase"/>
</dbReference>
<gene>
    <name evidence="5 7" type="primary">coaE</name>
    <name evidence="7" type="ORF">SZ25_00522</name>
</gene>
<evidence type="ECO:0000313" key="7">
    <source>
        <dbReference type="EMBL" id="KKB96372.1"/>
    </source>
</evidence>
<evidence type="ECO:0000256" key="4">
    <source>
        <dbReference type="ARBA" id="ARBA00022993"/>
    </source>
</evidence>
<evidence type="ECO:0000256" key="5">
    <source>
        <dbReference type="HAMAP-Rule" id="MF_00376"/>
    </source>
</evidence>
<dbReference type="PANTHER" id="PTHR10695:SF46">
    <property type="entry name" value="BIFUNCTIONAL COENZYME A SYNTHASE-RELATED"/>
    <property type="match status" value="1"/>
</dbReference>
<comment type="subcellular location">
    <subcellularLocation>
        <location evidence="5">Cytoplasm</location>
    </subcellularLocation>
</comment>
<dbReference type="CDD" id="cd02022">
    <property type="entry name" value="DPCK"/>
    <property type="match status" value="1"/>
</dbReference>
<feature type="binding site" evidence="5">
    <location>
        <begin position="11"/>
        <end position="16"/>
    </location>
    <ligand>
        <name>ATP</name>
        <dbReference type="ChEBI" id="CHEBI:30616"/>
    </ligand>
</feature>
<accession>A0A0F5MQQ2</accession>
<reference evidence="7 8" key="1">
    <citation type="submission" date="2015-02" db="EMBL/GenBank/DDBJ databases">
        <title>Single cell genomics of a rare environmental alphaproteobacterium provides unique insights into Rickettsiaceae evolution.</title>
        <authorList>
            <person name="Martijn J."/>
            <person name="Schulz F."/>
            <person name="Zaremba-Niedzwiedzka K."/>
            <person name="Viklund J."/>
            <person name="Stepanauskas R."/>
            <person name="Andersson S.G.E."/>
            <person name="Horn M."/>
            <person name="Guy L."/>
            <person name="Ettema T.J.G."/>
        </authorList>
    </citation>
    <scope>NUCLEOTIDE SEQUENCE [LARGE SCALE GENOMIC DNA]</scope>
    <source>
        <strain evidence="7 8">SCGC AAA041-L04</strain>
    </source>
</reference>
<dbReference type="SUPFAM" id="SSF52540">
    <property type="entry name" value="P-loop containing nucleoside triphosphate hydrolases"/>
    <property type="match status" value="1"/>
</dbReference>
<comment type="function">
    <text evidence="5">Catalyzes the phosphorylation of the 3'-hydroxyl group of dephosphocoenzyme A to form coenzyme A.</text>
</comment>
<dbReference type="GO" id="GO:0005737">
    <property type="term" value="C:cytoplasm"/>
    <property type="evidence" value="ECO:0007669"/>
    <property type="project" value="UniProtKB-SubCell"/>
</dbReference>
<protein>
    <recommendedName>
        <fullName evidence="5 6">Dephospho-CoA kinase</fullName>
        <ecNumber evidence="5 6">2.7.1.24</ecNumber>
    </recommendedName>
    <alternativeName>
        <fullName evidence="5">Dephosphocoenzyme A kinase</fullName>
    </alternativeName>
</protein>
<dbReference type="GO" id="GO:0015937">
    <property type="term" value="P:coenzyme A biosynthetic process"/>
    <property type="evidence" value="ECO:0007669"/>
    <property type="project" value="UniProtKB-UniRule"/>
</dbReference>
<dbReference type="Gene3D" id="3.40.50.300">
    <property type="entry name" value="P-loop containing nucleotide triphosphate hydrolases"/>
    <property type="match status" value="1"/>
</dbReference>
<dbReference type="PATRIC" id="fig|1607817.3.peg.519"/>
<keyword evidence="2 5" id="KW-0547">Nucleotide-binding</keyword>
<proteinExistence type="inferred from homology"/>
<dbReference type="GO" id="GO:0004140">
    <property type="term" value="F:dephospho-CoA kinase activity"/>
    <property type="evidence" value="ECO:0007669"/>
    <property type="project" value="UniProtKB-UniRule"/>
</dbReference>
<dbReference type="Proteomes" id="UP000033358">
    <property type="component" value="Unassembled WGS sequence"/>
</dbReference>
<keyword evidence="5" id="KW-0963">Cytoplasm</keyword>
<name>A0A0F5MQQ2_9RICK</name>
<dbReference type="InterPro" id="IPR001977">
    <property type="entry name" value="Depp_CoAkinase"/>
</dbReference>
<dbReference type="EC" id="2.7.1.24" evidence="5 6"/>
<evidence type="ECO:0000256" key="1">
    <source>
        <dbReference type="ARBA" id="ARBA00009018"/>
    </source>
</evidence>
<keyword evidence="5 7" id="KW-0418">Kinase</keyword>
<dbReference type="UniPathway" id="UPA00241">
    <property type="reaction ID" value="UER00356"/>
</dbReference>
<dbReference type="PANTHER" id="PTHR10695">
    <property type="entry name" value="DEPHOSPHO-COA KINASE-RELATED"/>
    <property type="match status" value="1"/>
</dbReference>
<evidence type="ECO:0000256" key="6">
    <source>
        <dbReference type="NCBIfam" id="TIGR00152"/>
    </source>
</evidence>
<organism evidence="7 8">
    <name type="scientific">Candidatus Arcanibacter lacustris</name>
    <dbReference type="NCBI Taxonomy" id="1607817"/>
    <lineage>
        <taxon>Bacteria</taxon>
        <taxon>Pseudomonadati</taxon>
        <taxon>Pseudomonadota</taxon>
        <taxon>Alphaproteobacteria</taxon>
        <taxon>Rickettsiales</taxon>
        <taxon>Candidatus Arcanibacter</taxon>
    </lineage>
</organism>
<dbReference type="PROSITE" id="PS51219">
    <property type="entry name" value="DPCK"/>
    <property type="match status" value="1"/>
</dbReference>
<dbReference type="Pfam" id="PF01121">
    <property type="entry name" value="CoaE"/>
    <property type="match status" value="1"/>
</dbReference>
<comment type="catalytic activity">
    <reaction evidence="5">
        <text>3'-dephospho-CoA + ATP = ADP + CoA + H(+)</text>
        <dbReference type="Rhea" id="RHEA:18245"/>
        <dbReference type="ChEBI" id="CHEBI:15378"/>
        <dbReference type="ChEBI" id="CHEBI:30616"/>
        <dbReference type="ChEBI" id="CHEBI:57287"/>
        <dbReference type="ChEBI" id="CHEBI:57328"/>
        <dbReference type="ChEBI" id="CHEBI:456216"/>
        <dbReference type="EC" id="2.7.1.24"/>
    </reaction>
</comment>
<comment type="pathway">
    <text evidence="5">Cofactor biosynthesis; coenzyme A biosynthesis; CoA from (R)-pantothenate: step 5/5.</text>
</comment>
<evidence type="ECO:0000256" key="3">
    <source>
        <dbReference type="ARBA" id="ARBA00022840"/>
    </source>
</evidence>
<comment type="caution">
    <text evidence="7">The sequence shown here is derived from an EMBL/GenBank/DDBJ whole genome shotgun (WGS) entry which is preliminary data.</text>
</comment>
<comment type="similarity">
    <text evidence="1 5">Belongs to the CoaE family.</text>
</comment>
<dbReference type="AlphaFoldDB" id="A0A0F5MQQ2"/>
<dbReference type="EMBL" id="JYHA01000087">
    <property type="protein sequence ID" value="KKB96372.1"/>
    <property type="molecule type" value="Genomic_DNA"/>
</dbReference>
<dbReference type="HAMAP" id="MF_00376">
    <property type="entry name" value="Dephospho_CoA_kinase"/>
    <property type="match status" value="1"/>
</dbReference>
<sequence length="189" mass="22044">MKKIALTGSIAMGKTFIANIFKQFSVAVYDSDLAVKEIFEQQPELIAKLFPECYVDGKIDKNILSQIIFNDPQKRKKLESILHPLVAKKREIFIRREKYKRTKILVCDIALLFEKNYQRYFDQVVVASAPKFMQNKRAMARKFMTQDRLSSILKLQMPDHKKRIKADKVVYTGGNRGSVYRQIKSLLYS</sequence>
<evidence type="ECO:0000256" key="2">
    <source>
        <dbReference type="ARBA" id="ARBA00022741"/>
    </source>
</evidence>
<evidence type="ECO:0000313" key="8">
    <source>
        <dbReference type="Proteomes" id="UP000033358"/>
    </source>
</evidence>
<dbReference type="NCBIfam" id="TIGR00152">
    <property type="entry name" value="dephospho-CoA kinase"/>
    <property type="match status" value="1"/>
</dbReference>
<keyword evidence="5 7" id="KW-0808">Transferase</keyword>
<keyword evidence="4 5" id="KW-0173">Coenzyme A biosynthesis</keyword>
<dbReference type="GO" id="GO:0005524">
    <property type="term" value="F:ATP binding"/>
    <property type="evidence" value="ECO:0007669"/>
    <property type="project" value="UniProtKB-UniRule"/>
</dbReference>
<keyword evidence="8" id="KW-1185">Reference proteome</keyword>